<dbReference type="GO" id="GO:0000965">
    <property type="term" value="P:mitochondrial RNA 3'-end processing"/>
    <property type="evidence" value="ECO:0007669"/>
    <property type="project" value="TreeGrafter"/>
</dbReference>
<dbReference type="PANTHER" id="PTHR11252">
    <property type="entry name" value="POLYRIBONUCLEOTIDE NUCLEOTIDYLTRANSFERASE"/>
    <property type="match status" value="1"/>
</dbReference>
<keyword evidence="5 6" id="KW-0694">RNA-binding</keyword>
<dbReference type="InterPro" id="IPR003029">
    <property type="entry name" value="S1_domain"/>
</dbReference>
<dbReference type="FunFam" id="3.30.230.70:FF:000006">
    <property type="entry name" value="polyribonucleotide nucleotidyltransferase 1, mitochondrial"/>
    <property type="match status" value="1"/>
</dbReference>
<dbReference type="NCBIfam" id="TIGR03591">
    <property type="entry name" value="polynuc_phos"/>
    <property type="match status" value="1"/>
</dbReference>
<dbReference type="CDD" id="cd09033">
    <property type="entry name" value="KH-I_PNPT1"/>
    <property type="match status" value="1"/>
</dbReference>
<dbReference type="GO" id="GO:0000175">
    <property type="term" value="F:3'-5'-RNA exonuclease activity"/>
    <property type="evidence" value="ECO:0007669"/>
    <property type="project" value="TreeGrafter"/>
</dbReference>
<reference evidence="8 9" key="1">
    <citation type="submission" date="2020-08" db="EMBL/GenBank/DDBJ databases">
        <authorList>
            <person name="Hejnol A."/>
        </authorList>
    </citation>
    <scope>NUCLEOTIDE SEQUENCE [LARGE SCALE GENOMIC DNA]</scope>
</reference>
<dbReference type="Proteomes" id="UP000549394">
    <property type="component" value="Unassembled WGS sequence"/>
</dbReference>
<dbReference type="InterPro" id="IPR001247">
    <property type="entry name" value="ExoRNase_PH_dom1"/>
</dbReference>
<dbReference type="GO" id="GO:0005739">
    <property type="term" value="C:mitochondrion"/>
    <property type="evidence" value="ECO:0007669"/>
    <property type="project" value="TreeGrafter"/>
</dbReference>
<dbReference type="InterPro" id="IPR012340">
    <property type="entry name" value="NA-bd_OB-fold"/>
</dbReference>
<dbReference type="Gene3D" id="3.30.900.20">
    <property type="match status" value="1"/>
</dbReference>
<feature type="domain" description="S1 motif" evidence="7">
    <location>
        <begin position="886"/>
        <end position="957"/>
    </location>
</feature>
<organism evidence="8 9">
    <name type="scientific">Dimorphilus gyrociliatus</name>
    <dbReference type="NCBI Taxonomy" id="2664684"/>
    <lineage>
        <taxon>Eukaryota</taxon>
        <taxon>Metazoa</taxon>
        <taxon>Spiralia</taxon>
        <taxon>Lophotrochozoa</taxon>
        <taxon>Annelida</taxon>
        <taxon>Polychaeta</taxon>
        <taxon>Polychaeta incertae sedis</taxon>
        <taxon>Dinophilidae</taxon>
        <taxon>Dimorphilus</taxon>
    </lineage>
</organism>
<dbReference type="SUPFAM" id="SSF55666">
    <property type="entry name" value="Ribonuclease PH domain 2-like"/>
    <property type="match status" value="2"/>
</dbReference>
<dbReference type="GO" id="GO:0004654">
    <property type="term" value="F:polyribonucleotide nucleotidyltransferase activity"/>
    <property type="evidence" value="ECO:0007669"/>
    <property type="project" value="UniProtKB-EC"/>
</dbReference>
<dbReference type="GO" id="GO:0000958">
    <property type="term" value="P:mitochondrial mRNA catabolic process"/>
    <property type="evidence" value="ECO:0007669"/>
    <property type="project" value="TreeGrafter"/>
</dbReference>
<dbReference type="SUPFAM" id="SSF46915">
    <property type="entry name" value="Polynucleotide phosphorylase/guanosine pentaphosphate synthase (PNPase/GPSI), domain 3"/>
    <property type="match status" value="1"/>
</dbReference>
<dbReference type="SUPFAM" id="SSF54211">
    <property type="entry name" value="Ribosomal protein S5 domain 2-like"/>
    <property type="match status" value="2"/>
</dbReference>
<dbReference type="SMART" id="SM00316">
    <property type="entry name" value="S1"/>
    <property type="match status" value="1"/>
</dbReference>
<gene>
    <name evidence="8" type="ORF">DGYR_LOCUS11056</name>
</gene>
<dbReference type="PANTHER" id="PTHR11252:SF0">
    <property type="entry name" value="POLYRIBONUCLEOTIDE NUCLEOTIDYLTRANSFERASE 1, MITOCHONDRIAL"/>
    <property type="match status" value="1"/>
</dbReference>
<evidence type="ECO:0000256" key="3">
    <source>
        <dbReference type="ARBA" id="ARBA00022679"/>
    </source>
</evidence>
<dbReference type="PROSITE" id="PS50084">
    <property type="entry name" value="KH_TYPE_1"/>
    <property type="match status" value="1"/>
</dbReference>
<dbReference type="OrthoDB" id="437922at2759"/>
<proteinExistence type="inferred from homology"/>
<dbReference type="Gene3D" id="2.40.50.140">
    <property type="entry name" value="Nucleic acid-binding proteins"/>
    <property type="match status" value="1"/>
</dbReference>
<dbReference type="Pfam" id="PF03725">
    <property type="entry name" value="RNase_PH_C"/>
    <property type="match status" value="1"/>
</dbReference>
<comment type="similarity">
    <text evidence="1">Belongs to the polyribonucleotide nucleotidyltransferase family.</text>
</comment>
<dbReference type="GO" id="GO:0003723">
    <property type="term" value="F:RNA binding"/>
    <property type="evidence" value="ECO:0007669"/>
    <property type="project" value="UniProtKB-UniRule"/>
</dbReference>
<dbReference type="Pfam" id="PF03726">
    <property type="entry name" value="PNPase"/>
    <property type="match status" value="1"/>
</dbReference>
<dbReference type="InterPro" id="IPR020568">
    <property type="entry name" value="Ribosomal_Su5_D2-typ_SF"/>
</dbReference>
<accession>A0A7I8W567</accession>
<evidence type="ECO:0000256" key="6">
    <source>
        <dbReference type="PROSITE-ProRule" id="PRU00117"/>
    </source>
</evidence>
<keyword evidence="4" id="KW-0548">Nucleotidyltransferase</keyword>
<evidence type="ECO:0000259" key="7">
    <source>
        <dbReference type="PROSITE" id="PS50126"/>
    </source>
</evidence>
<dbReference type="InterPro" id="IPR015847">
    <property type="entry name" value="ExoRNase_PH_dom2"/>
</dbReference>
<dbReference type="InterPro" id="IPR036345">
    <property type="entry name" value="ExoRNase_PH_dom2_sf"/>
</dbReference>
<keyword evidence="9" id="KW-1185">Reference proteome</keyword>
<dbReference type="EC" id="2.7.7.8" evidence="2"/>
<protein>
    <recommendedName>
        <fullName evidence="2">polyribonucleotide nucleotidyltransferase</fullName>
        <ecNumber evidence="2">2.7.7.8</ecNumber>
    </recommendedName>
</protein>
<evidence type="ECO:0000313" key="9">
    <source>
        <dbReference type="Proteomes" id="UP000549394"/>
    </source>
</evidence>
<evidence type="ECO:0000256" key="4">
    <source>
        <dbReference type="ARBA" id="ARBA00022695"/>
    </source>
</evidence>
<name>A0A7I8W567_9ANNE</name>
<evidence type="ECO:0000256" key="2">
    <source>
        <dbReference type="ARBA" id="ARBA00012416"/>
    </source>
</evidence>
<dbReference type="Pfam" id="PF00575">
    <property type="entry name" value="S1"/>
    <property type="match status" value="1"/>
</dbReference>
<dbReference type="AlphaFoldDB" id="A0A7I8W567"/>
<dbReference type="GO" id="GO:0005829">
    <property type="term" value="C:cytosol"/>
    <property type="evidence" value="ECO:0007669"/>
    <property type="project" value="TreeGrafter"/>
</dbReference>
<keyword evidence="3" id="KW-0808">Transferase</keyword>
<dbReference type="PROSITE" id="PS50126">
    <property type="entry name" value="S1"/>
    <property type="match status" value="1"/>
</dbReference>
<dbReference type="InterPro" id="IPR027408">
    <property type="entry name" value="PNPase/RNase_PH_dom_sf"/>
</dbReference>
<dbReference type="CDD" id="cd11364">
    <property type="entry name" value="RNase_PH_PNPase_2"/>
    <property type="match status" value="1"/>
</dbReference>
<dbReference type="FunFam" id="2.40.50.140:FF:000113">
    <property type="entry name" value="polyribonucleotide nucleotidyltransferase 1, mitochondrial"/>
    <property type="match status" value="1"/>
</dbReference>
<dbReference type="InterPro" id="IPR015848">
    <property type="entry name" value="PNPase_PH_RNA-bd_bac/org-type"/>
</dbReference>
<evidence type="ECO:0000256" key="1">
    <source>
        <dbReference type="ARBA" id="ARBA00007404"/>
    </source>
</evidence>
<sequence>MALLLKLGKLKSEKCTQKAIDITLDGILLESDRGKLLSEFVYHLLYVREQISMPHTQLLKMPDKNTESKKLNIKREHIKIAANSLQRLGSYLDKLFIHSCHISSVAILLGSSPNFCNECFVVNFPIDFFEGHVLPATKSRMEFFKSLFQQDFLNGAIQPKRKQRMFIFIKVPPASKFSSDIRDSLIFKQNFKLPTKGNVLYNVNIKCNATIGENVSFSKRFDLNISGVEPFEQPEIVEQTSRPDDNCKIDEWYQIDHFFQGYFDKSLNLSTGKFARFSDGCAVGNVGNTSVMVTTVSRKQASKLSFMPLTVDYRQKTAAAGRIPTNFLRRDLAPSEKEILISRLIDRSIRPLFPNNFFYETQVMCNLLAVDHDHDPDVISINAASAALALSDIPWDGPIGSTRVGVINNEIVLNPTRKQLKSSNLNLVVTAAKDSKVVMIEGSAENIDQQTIQHAIKKGVKSSQSIINSINQLCQKCGKPKREIIEEKLMETQEFTDEIKQKMNELANEKIRQVLTNFEHHKFSRDNALSEIRQNVSETLLAVYPDLSPSKIQEELNNLVKAIFRSLIFETNIRCDGRGLDDLRNISCETGLYNPLHGSALFQRGQTQVLCTLTFDSPLSAAKIDTISALTEGIKEKNFFLHYEFPPYATNEVGRLNWGRREIGHGALAERALRPLIPSNFPFTLRLSAEVLESNGSSSMASVCAGSLALYDAGVPIDEAAAGVAIGLMTKDDDYRVLTDLLGIEDYMGDMDFKLAGTKQGVTAIQADIKIPGVPLKIMMEAIQKGMQAKKKILDKMNAVLPNPSEPKSNRPVVEEIEVPLQKRAKFLGAGGFNLKRILLDTGVSITQIDDTKFNIFAPNSDSFNEAREKIDELLQDEKEITLEFGAIYDASIVEIRDYGVMVKLYETMQPSLIHVSQLDQKRVQHPSALGLEVGQEIKVKYFGRDPADGKMRLSRKVLQTTNPVARSTLKK</sequence>
<comment type="caution">
    <text evidence="8">The sequence shown here is derived from an EMBL/GenBank/DDBJ whole genome shotgun (WGS) entry which is preliminary data.</text>
</comment>
<evidence type="ECO:0000256" key="5">
    <source>
        <dbReference type="ARBA" id="ARBA00022884"/>
    </source>
</evidence>
<dbReference type="InterPro" id="IPR012162">
    <property type="entry name" value="PNPase"/>
</dbReference>
<dbReference type="InterPro" id="IPR036612">
    <property type="entry name" value="KH_dom_type_1_sf"/>
</dbReference>
<dbReference type="Gene3D" id="3.30.1370.10">
    <property type="entry name" value="K Homology domain, type 1"/>
    <property type="match status" value="1"/>
</dbReference>
<dbReference type="Gene3D" id="3.30.230.70">
    <property type="entry name" value="GHMP Kinase, N-terminal domain"/>
    <property type="match status" value="2"/>
</dbReference>
<dbReference type="NCBIfam" id="NF008805">
    <property type="entry name" value="PRK11824.1"/>
    <property type="match status" value="1"/>
</dbReference>
<dbReference type="Pfam" id="PF01138">
    <property type="entry name" value="RNase_PH"/>
    <property type="match status" value="2"/>
</dbReference>
<dbReference type="SUPFAM" id="SSF50249">
    <property type="entry name" value="Nucleic acid-binding proteins"/>
    <property type="match status" value="1"/>
</dbReference>
<dbReference type="FunFam" id="3.30.1370.10:FF:000001">
    <property type="entry name" value="Polyribonucleotide nucleotidyltransferase"/>
    <property type="match status" value="1"/>
</dbReference>
<dbReference type="EMBL" id="CAJFCJ010000019">
    <property type="protein sequence ID" value="CAD5123371.1"/>
    <property type="molecule type" value="Genomic_DNA"/>
</dbReference>
<evidence type="ECO:0000313" key="8">
    <source>
        <dbReference type="EMBL" id="CAD5123371.1"/>
    </source>
</evidence>
<dbReference type="FunFam" id="3.30.230.70:FF:000001">
    <property type="entry name" value="Polyribonucleotide nucleotidyltransferase"/>
    <property type="match status" value="1"/>
</dbReference>
<dbReference type="SUPFAM" id="SSF54791">
    <property type="entry name" value="Eukaryotic type KH-domain (KH-domain type I)"/>
    <property type="match status" value="1"/>
</dbReference>
<dbReference type="InterPro" id="IPR036456">
    <property type="entry name" value="PNPase_PH_RNA-bd_sf"/>
</dbReference>
<dbReference type="InterPro" id="IPR053729">
    <property type="entry name" value="MAD2L1BP_domain_sf"/>
</dbReference>